<organism evidence="2 3">
    <name type="scientific">Lojkania enalia</name>
    <dbReference type="NCBI Taxonomy" id="147567"/>
    <lineage>
        <taxon>Eukaryota</taxon>
        <taxon>Fungi</taxon>
        <taxon>Dikarya</taxon>
        <taxon>Ascomycota</taxon>
        <taxon>Pezizomycotina</taxon>
        <taxon>Dothideomycetes</taxon>
        <taxon>Pleosporomycetidae</taxon>
        <taxon>Pleosporales</taxon>
        <taxon>Pleosporales incertae sedis</taxon>
        <taxon>Lojkania</taxon>
    </lineage>
</organism>
<keyword evidence="1" id="KW-0732">Signal</keyword>
<protein>
    <submittedName>
        <fullName evidence="2">Uncharacterized protein</fullName>
    </submittedName>
</protein>
<name>A0A9P4N573_9PLEO</name>
<comment type="caution">
    <text evidence="2">The sequence shown here is derived from an EMBL/GenBank/DDBJ whole genome shotgun (WGS) entry which is preliminary data.</text>
</comment>
<dbReference type="Proteomes" id="UP000800093">
    <property type="component" value="Unassembled WGS sequence"/>
</dbReference>
<evidence type="ECO:0000313" key="2">
    <source>
        <dbReference type="EMBL" id="KAF2262949.1"/>
    </source>
</evidence>
<feature type="chain" id="PRO_5040282323" evidence="1">
    <location>
        <begin position="17"/>
        <end position="269"/>
    </location>
</feature>
<evidence type="ECO:0000256" key="1">
    <source>
        <dbReference type="SAM" id="SignalP"/>
    </source>
</evidence>
<dbReference type="EMBL" id="ML986633">
    <property type="protein sequence ID" value="KAF2262949.1"/>
    <property type="molecule type" value="Genomic_DNA"/>
</dbReference>
<feature type="signal peptide" evidence="1">
    <location>
        <begin position="1"/>
        <end position="16"/>
    </location>
</feature>
<gene>
    <name evidence="2" type="ORF">CC78DRAFT_581987</name>
</gene>
<proteinExistence type="predicted"/>
<evidence type="ECO:0000313" key="3">
    <source>
        <dbReference type="Proteomes" id="UP000800093"/>
    </source>
</evidence>
<accession>A0A9P4N573</accession>
<reference evidence="3" key="1">
    <citation type="journal article" date="2020" name="Stud. Mycol.">
        <title>101 Dothideomycetes genomes: A test case for predicting lifestyles and emergence of pathogens.</title>
        <authorList>
            <person name="Haridas S."/>
            <person name="Albert R."/>
            <person name="Binder M."/>
            <person name="Bloem J."/>
            <person name="LaButti K."/>
            <person name="Salamov A."/>
            <person name="Andreopoulos B."/>
            <person name="Baker S."/>
            <person name="Barry K."/>
            <person name="Bills G."/>
            <person name="Bluhm B."/>
            <person name="Cannon C."/>
            <person name="Castanera R."/>
            <person name="Culley D."/>
            <person name="Daum C."/>
            <person name="Ezra D."/>
            <person name="Gonzalez J."/>
            <person name="Henrissat B."/>
            <person name="Kuo A."/>
            <person name="Liang C."/>
            <person name="Lipzen A."/>
            <person name="Lutzoni F."/>
            <person name="Magnuson J."/>
            <person name="Mondo S."/>
            <person name="Nolan M."/>
            <person name="Ohm R."/>
            <person name="Pangilinan J."/>
            <person name="Park H.-J."/>
            <person name="Ramirez L."/>
            <person name="Alfaro M."/>
            <person name="Sun H."/>
            <person name="Tritt A."/>
            <person name="Yoshinaga Y."/>
            <person name="Zwiers L.-H."/>
            <person name="Turgeon B."/>
            <person name="Goodwin S."/>
            <person name="Spatafora J."/>
            <person name="Crous P."/>
            <person name="Grigoriev I."/>
        </authorList>
    </citation>
    <scope>NUCLEOTIDE SEQUENCE [LARGE SCALE GENOMIC DNA]</scope>
    <source>
        <strain evidence="3">CBS 304.66</strain>
    </source>
</reference>
<sequence>MLSFATLLILIQTVHAQSPTQTLTPTRTSIITTLLMPYGPSAAAYEASIAAVSPFGTVYALTCSSPPTATLNIASSSPLDPCQTNRFGPDLLIITQGRSTWQFSHAYQGTTFFTQCGVTAGWKCYGWEGDSRALYVTTAGEAAALGLGEGKVTVTGGWEMFDFPDGKGPSSTSSEVLASFTDIGAEPTDGPVVTVTLRKIHDGAGLRGVSIGKDAAAVGLKHNMLLSIFKTTNSGEEGARSREKGRHGKPNGIFDLVRSIQIQARDLGC</sequence>
<keyword evidence="3" id="KW-1185">Reference proteome</keyword>
<dbReference type="AlphaFoldDB" id="A0A9P4N573"/>